<evidence type="ECO:0000256" key="1">
    <source>
        <dbReference type="SAM" id="Coils"/>
    </source>
</evidence>
<gene>
    <name evidence="2" type="ORF">B1L04_28950</name>
</gene>
<evidence type="ECO:0000313" key="3">
    <source>
        <dbReference type="Proteomes" id="UP000189835"/>
    </source>
</evidence>
<dbReference type="Proteomes" id="UP000189835">
    <property type="component" value="Unassembled WGS sequence"/>
</dbReference>
<dbReference type="RefSeq" id="WP_079210262.1">
    <property type="nucleotide sequence ID" value="NZ_MVGR01000006.1"/>
</dbReference>
<feature type="coiled-coil region" evidence="1">
    <location>
        <begin position="12"/>
        <end position="46"/>
    </location>
</feature>
<accession>A0A1V4BLC5</accession>
<comment type="caution">
    <text evidence="2">The sequence shown here is derived from an EMBL/GenBank/DDBJ whole genome shotgun (WGS) entry which is preliminary data.</text>
</comment>
<dbReference type="EMBL" id="MVGR01000006">
    <property type="protein sequence ID" value="OPF14623.1"/>
    <property type="molecule type" value="Genomic_DNA"/>
</dbReference>
<proteinExistence type="predicted"/>
<reference evidence="2 3" key="1">
    <citation type="submission" date="2017-02" db="EMBL/GenBank/DDBJ databases">
        <title>Genome sequence of Microcystis aeruginosa KW.</title>
        <authorList>
            <person name="Oh H.-M."/>
            <person name="Ahn C.-Y."/>
            <person name="Jeong H."/>
            <person name="Srivastava A."/>
            <person name="Lee H.-G."/>
            <person name="Kang S.-R."/>
        </authorList>
    </citation>
    <scope>NUCLEOTIDE SEQUENCE [LARGE SCALE GENOMIC DNA]</scope>
    <source>
        <strain evidence="2 3">KW</strain>
    </source>
</reference>
<evidence type="ECO:0000313" key="2">
    <source>
        <dbReference type="EMBL" id="OPF14623.1"/>
    </source>
</evidence>
<keyword evidence="1" id="KW-0175">Coiled coil</keyword>
<organism evidence="2 3">
    <name type="scientific">Microcystis aeruginosa KW</name>
    <dbReference type="NCBI Taxonomy" id="1960155"/>
    <lineage>
        <taxon>Bacteria</taxon>
        <taxon>Bacillati</taxon>
        <taxon>Cyanobacteriota</taxon>
        <taxon>Cyanophyceae</taxon>
        <taxon>Oscillatoriophycideae</taxon>
        <taxon>Chroococcales</taxon>
        <taxon>Microcystaceae</taxon>
        <taxon>Microcystis</taxon>
    </lineage>
</organism>
<sequence length="250" mass="30147">MTNSYWDRIRSGDKAREELTRIRKLREQAEQKFEEEELERTRLEFLRRYPAFRDLTLKPTENGIKFLNENEKSPHLKLFEVVEISYDASQVILWFINIISQSRYDKGGAFKKAFKYDEQYFICKQLQEIMYWKKDNMYGPPDDLKNEIALFLRRVSGEEYYGNGRLMIDCYLLKRIDRLLRCDYINDTELIDNMKEFAPKPTDTDYQRYEHERRIKDTLTAAYGNMIGTVKCEMLKSKVFQLLERLNVEL</sequence>
<protein>
    <submittedName>
        <fullName evidence="2">Uncharacterized protein</fullName>
    </submittedName>
</protein>
<dbReference type="AlphaFoldDB" id="A0A1V4BLC5"/>
<name>A0A1V4BLC5_MICAE</name>